<dbReference type="InterPro" id="IPR052895">
    <property type="entry name" value="HetReg/Transcr_Mod"/>
</dbReference>
<dbReference type="OrthoDB" id="194358at2759"/>
<feature type="domain" description="Heterokaryon incompatibility" evidence="1">
    <location>
        <begin position="49"/>
        <end position="245"/>
    </location>
</feature>
<dbReference type="EMBL" id="KE145371">
    <property type="protein sequence ID" value="EPE25374.1"/>
    <property type="molecule type" value="Genomic_DNA"/>
</dbReference>
<dbReference type="HOGENOM" id="CLU_004184_7_2_1"/>
<gene>
    <name evidence="2" type="ORF">GLAREA_01286</name>
</gene>
<dbReference type="KEGG" id="glz:GLAREA_01286"/>
<sequence>MTDETLRPYQYKPLEEPRWIRILELDPGNYEDEITCSLKHISLDSHISYEALSYCWALENGDDSMCCIINCEGTSILVTQNCQRAIRRLRYQPLVPPVLENADSSRDQLLSHDHGKRILWIDAICIDQSNIHERTQQVQLMRLVYSLAKRTLIWLGEASKRVSHGDEAGRPLSDLGIEYLSKMTCQMRGLNDKGIDASKSPFYEAFKEQARKHSTSDDGDLDEWFIGLDIVLNRRWWQRVWVLQEAALSSSAVLICGKATADFADVYSVVEAYIYDKDETAHQMGESLPRAASHWLARAEVNRQRRTVSDTPEPHNIENLLGLNIYQDSTDARDKVFGLLGMYNNDERLLPMADYRKSAVEIYIDLAVRLISDEKRLSILKYCTRDGVLDRATMTPPSPESLHGKENTLGKIDHAILPSWVPDWTNQFLRQYFSLLRESTKGTDALYKLSDDKRALTARGILFDTVGDIPIIPATVVEGNSKLFAERTIISLKVWHDFARAQKIYPTGDPAERTLLKVLFQERSRDLEGLTKDWYETLDSVSVSPKDLLDRVSRSADALAYYEKAVRTTGAQNMCRTRKGYLGLIPLTAKTGDQIVLLAGAPYPFVLRPIDDWFQLIGICFVDGIMNGEAFPDDLSELQAFTLR</sequence>
<dbReference type="Pfam" id="PF06985">
    <property type="entry name" value="HET"/>
    <property type="match status" value="1"/>
</dbReference>
<evidence type="ECO:0000259" key="1">
    <source>
        <dbReference type="Pfam" id="PF06985"/>
    </source>
</evidence>
<dbReference type="GeneID" id="19460344"/>
<organism evidence="2 3">
    <name type="scientific">Glarea lozoyensis (strain ATCC 20868 / MF5171)</name>
    <dbReference type="NCBI Taxonomy" id="1116229"/>
    <lineage>
        <taxon>Eukaryota</taxon>
        <taxon>Fungi</taxon>
        <taxon>Dikarya</taxon>
        <taxon>Ascomycota</taxon>
        <taxon>Pezizomycotina</taxon>
        <taxon>Leotiomycetes</taxon>
        <taxon>Helotiales</taxon>
        <taxon>Helotiaceae</taxon>
        <taxon>Glarea</taxon>
    </lineage>
</organism>
<dbReference type="AlphaFoldDB" id="S3CJI2"/>
<dbReference type="eggNOG" id="ENOG502SJQS">
    <property type="taxonomic scope" value="Eukaryota"/>
</dbReference>
<evidence type="ECO:0000313" key="3">
    <source>
        <dbReference type="Proteomes" id="UP000016922"/>
    </source>
</evidence>
<keyword evidence="3" id="KW-1185">Reference proteome</keyword>
<dbReference type="RefSeq" id="XP_008086693.1">
    <property type="nucleotide sequence ID" value="XM_008088502.1"/>
</dbReference>
<dbReference type="PANTHER" id="PTHR24148">
    <property type="entry name" value="ANKYRIN REPEAT DOMAIN-CONTAINING PROTEIN 39 HOMOLOG-RELATED"/>
    <property type="match status" value="1"/>
</dbReference>
<dbReference type="OMA" id="RWIRILE"/>
<dbReference type="Pfam" id="PF26639">
    <property type="entry name" value="Het-6_barrel"/>
    <property type="match status" value="1"/>
</dbReference>
<protein>
    <recommendedName>
        <fullName evidence="1">Heterokaryon incompatibility domain-containing protein</fullName>
    </recommendedName>
</protein>
<dbReference type="InterPro" id="IPR010730">
    <property type="entry name" value="HET"/>
</dbReference>
<name>S3CJI2_GLAL2</name>
<dbReference type="Proteomes" id="UP000016922">
    <property type="component" value="Unassembled WGS sequence"/>
</dbReference>
<reference evidence="2 3" key="1">
    <citation type="journal article" date="2013" name="BMC Genomics">
        <title>Genomics-driven discovery of the pneumocandin biosynthetic gene cluster in the fungus Glarea lozoyensis.</title>
        <authorList>
            <person name="Chen L."/>
            <person name="Yue Q."/>
            <person name="Zhang X."/>
            <person name="Xiang M."/>
            <person name="Wang C."/>
            <person name="Li S."/>
            <person name="Che Y."/>
            <person name="Ortiz-Lopez F.J."/>
            <person name="Bills G.F."/>
            <person name="Liu X."/>
            <person name="An Z."/>
        </authorList>
    </citation>
    <scope>NUCLEOTIDE SEQUENCE [LARGE SCALE GENOMIC DNA]</scope>
    <source>
        <strain evidence="3">ATCC 20868 / MF5171</strain>
    </source>
</reference>
<evidence type="ECO:0000313" key="2">
    <source>
        <dbReference type="EMBL" id="EPE25374.1"/>
    </source>
</evidence>
<dbReference type="PANTHER" id="PTHR24148:SF73">
    <property type="entry name" value="HET DOMAIN PROTEIN (AFU_ORTHOLOGUE AFUA_8G01020)"/>
    <property type="match status" value="1"/>
</dbReference>
<proteinExistence type="predicted"/>
<accession>S3CJI2</accession>